<dbReference type="Gene3D" id="3.30.160.70">
    <property type="entry name" value="Methylated DNA-protein cysteine methyltransferase domain"/>
    <property type="match status" value="1"/>
</dbReference>
<evidence type="ECO:0000313" key="16">
    <source>
        <dbReference type="Proteomes" id="UP000295375"/>
    </source>
</evidence>
<dbReference type="SUPFAM" id="SSF46767">
    <property type="entry name" value="Methylated DNA-protein cysteine methyltransferase, C-terminal domain"/>
    <property type="match status" value="1"/>
</dbReference>
<dbReference type="Proteomes" id="UP000295375">
    <property type="component" value="Unassembled WGS sequence"/>
</dbReference>
<evidence type="ECO:0000256" key="4">
    <source>
        <dbReference type="ARBA" id="ARBA00022603"/>
    </source>
</evidence>
<feature type="domain" description="Ada DNA repair metal-binding" evidence="14">
    <location>
        <begin position="12"/>
        <end position="75"/>
    </location>
</feature>
<dbReference type="Pfam" id="PF01035">
    <property type="entry name" value="DNA_binding_1"/>
    <property type="match status" value="1"/>
</dbReference>
<dbReference type="SUPFAM" id="SSF53155">
    <property type="entry name" value="Methylated DNA-protein cysteine methyltransferase domain"/>
    <property type="match status" value="1"/>
</dbReference>
<evidence type="ECO:0000313" key="15">
    <source>
        <dbReference type="EMBL" id="TDQ44211.1"/>
    </source>
</evidence>
<feature type="active site" description="Nucleophile; methyl group acceptor from either O6-methylguanine or O4-methylthymine" evidence="10">
    <location>
        <position position="315"/>
    </location>
</feature>
<dbReference type="NCBIfam" id="TIGR00589">
    <property type="entry name" value="ogt"/>
    <property type="match status" value="1"/>
</dbReference>
<keyword evidence="11" id="KW-0479">Metal-binding</keyword>
<comment type="catalytic activity">
    <reaction evidence="1">
        <text>a 4-O-methyl-thymidine in DNA + L-cysteinyl-[protein] = a thymidine in DNA + S-methyl-L-cysteinyl-[protein]</text>
        <dbReference type="Rhea" id="RHEA:53428"/>
        <dbReference type="Rhea" id="RHEA-COMP:10131"/>
        <dbReference type="Rhea" id="RHEA-COMP:10132"/>
        <dbReference type="Rhea" id="RHEA-COMP:13555"/>
        <dbReference type="Rhea" id="RHEA-COMP:13556"/>
        <dbReference type="ChEBI" id="CHEBI:29950"/>
        <dbReference type="ChEBI" id="CHEBI:82612"/>
        <dbReference type="ChEBI" id="CHEBI:137386"/>
        <dbReference type="ChEBI" id="CHEBI:137387"/>
        <dbReference type="EC" id="2.1.1.63"/>
    </reaction>
</comment>
<dbReference type="GO" id="GO:0006281">
    <property type="term" value="P:DNA repair"/>
    <property type="evidence" value="ECO:0007669"/>
    <property type="project" value="UniProtKB-KW"/>
</dbReference>
<keyword evidence="4 15" id="KW-0489">Methyltransferase</keyword>
<dbReference type="PANTHER" id="PTHR10815:SF5">
    <property type="entry name" value="METHYLATED-DNA--PROTEIN-CYSTEINE METHYLTRANSFERASE"/>
    <property type="match status" value="1"/>
</dbReference>
<feature type="binding site" evidence="12">
    <location>
        <position position="72"/>
    </location>
    <ligand>
        <name>Zn(2+)</name>
        <dbReference type="ChEBI" id="CHEBI:29105"/>
    </ligand>
</feature>
<dbReference type="GO" id="GO:0006355">
    <property type="term" value="P:regulation of DNA-templated transcription"/>
    <property type="evidence" value="ECO:0007669"/>
    <property type="project" value="InterPro"/>
</dbReference>
<dbReference type="PIRSF" id="PIRSF000409">
    <property type="entry name" value="Ada"/>
    <property type="match status" value="1"/>
</dbReference>
<evidence type="ECO:0000256" key="9">
    <source>
        <dbReference type="ARBA" id="ARBA00049348"/>
    </source>
</evidence>
<evidence type="ECO:0000256" key="12">
    <source>
        <dbReference type="PIRSR" id="PIRSR000409-3"/>
    </source>
</evidence>
<evidence type="ECO:0000256" key="11">
    <source>
        <dbReference type="PIRSR" id="PIRSR000409-2"/>
    </source>
</evidence>
<protein>
    <recommendedName>
        <fullName evidence="3">methylated-DNA--[protein]-cysteine S-methyltransferase</fullName>
        <ecNumber evidence="3">2.1.1.63</ecNumber>
    </recommendedName>
</protein>
<comment type="catalytic activity">
    <reaction evidence="9">
        <text>a 6-O-methyl-2'-deoxyguanosine in DNA + L-cysteinyl-[protein] = S-methyl-L-cysteinyl-[protein] + a 2'-deoxyguanosine in DNA</text>
        <dbReference type="Rhea" id="RHEA:24000"/>
        <dbReference type="Rhea" id="RHEA-COMP:10131"/>
        <dbReference type="Rhea" id="RHEA-COMP:10132"/>
        <dbReference type="Rhea" id="RHEA-COMP:11367"/>
        <dbReference type="Rhea" id="RHEA-COMP:11368"/>
        <dbReference type="ChEBI" id="CHEBI:29950"/>
        <dbReference type="ChEBI" id="CHEBI:82612"/>
        <dbReference type="ChEBI" id="CHEBI:85445"/>
        <dbReference type="ChEBI" id="CHEBI:85448"/>
        <dbReference type="EC" id="2.1.1.63"/>
    </reaction>
</comment>
<dbReference type="GO" id="GO:0003677">
    <property type="term" value="F:DNA binding"/>
    <property type="evidence" value="ECO:0007669"/>
    <property type="project" value="InterPro"/>
</dbReference>
<dbReference type="Gene3D" id="1.10.10.60">
    <property type="entry name" value="Homeodomain-like"/>
    <property type="match status" value="1"/>
</dbReference>
<evidence type="ECO:0000256" key="2">
    <source>
        <dbReference type="ARBA" id="ARBA00008711"/>
    </source>
</evidence>
<evidence type="ECO:0000256" key="5">
    <source>
        <dbReference type="ARBA" id="ARBA00022679"/>
    </source>
</evidence>
<dbReference type="RefSeq" id="WP_162848219.1">
    <property type="nucleotide sequence ID" value="NZ_CP037953.1"/>
</dbReference>
<evidence type="ECO:0000256" key="7">
    <source>
        <dbReference type="ARBA" id="ARBA00023159"/>
    </source>
</evidence>
<dbReference type="Pfam" id="PF02805">
    <property type="entry name" value="Ada_Zn_binding"/>
    <property type="match status" value="1"/>
</dbReference>
<dbReference type="EMBL" id="SNYM01000025">
    <property type="protein sequence ID" value="TDQ44211.1"/>
    <property type="molecule type" value="Genomic_DNA"/>
</dbReference>
<accession>A0A4R6UC48</accession>
<dbReference type="GO" id="GO:0003908">
    <property type="term" value="F:methylated-DNA-[protein]-cysteine S-methyltransferase activity"/>
    <property type="evidence" value="ECO:0007669"/>
    <property type="project" value="UniProtKB-EC"/>
</dbReference>
<dbReference type="EC" id="2.1.1.63" evidence="3"/>
<dbReference type="PANTHER" id="PTHR10815">
    <property type="entry name" value="METHYLATED-DNA--PROTEIN-CYSTEINE METHYLTRANSFERASE"/>
    <property type="match status" value="1"/>
</dbReference>
<feature type="binding site" evidence="12">
    <location>
        <position position="38"/>
    </location>
    <ligand>
        <name>Zn(2+)</name>
        <dbReference type="ChEBI" id="CHEBI:29105"/>
    </ligand>
</feature>
<feature type="binding site" evidence="11">
    <location>
        <position position="67"/>
    </location>
    <ligand>
        <name>DNA</name>
        <dbReference type="ChEBI" id="CHEBI:16991"/>
    </ligand>
</feature>
<feature type="binding site" evidence="12">
    <location>
        <position position="42"/>
    </location>
    <ligand>
        <name>Zn(2+)</name>
        <dbReference type="ChEBI" id="CHEBI:29105"/>
    </ligand>
</feature>
<sequence length="348" mass="39375">MMNTALAFNDEYWQAFVAADADYDGLFWVGVETTGIFCRPSCRARKPLKQNCQVFDASEQALEAGFRPCKRCKPELLAHEHPRWVQRVLNALHEHPEHRLKDEDVAALHVSPVRLRRYFHRRYQCTFQQWQRQQRVSITSQKMREGARLSEAVTGFQSEGGYRAALKKLIDAPNQHSSTVMAIQHLSTPLGDMLAGVIDGQLVLLEFVVKQRHLRQLKIARRLFQASLIEQRSALHETLQQQLNEYFAGTRKNFSIPLQTPGTEFQQKVWQQLQAIPYGETRAYQALAENVGVAGASRAVGTANGANRIAILVPCHRVINKSGNLGGYGGGLRRKSQLLALEREGHVK</sequence>
<feature type="domain" description="Methylated-DNA-[protein]-cysteine S-methyltransferase DNA binding" evidence="13">
    <location>
        <begin position="264"/>
        <end position="343"/>
    </location>
</feature>
<evidence type="ECO:0000256" key="10">
    <source>
        <dbReference type="PIRSR" id="PIRSR000409-1"/>
    </source>
</evidence>
<dbReference type="InterPro" id="IPR004026">
    <property type="entry name" value="Ada_DNA_repair_Zn-bd"/>
</dbReference>
<dbReference type="FunFam" id="1.10.10.10:FF:000214">
    <property type="entry name" value="Methylated-DNA--protein-cysteine methyltransferase"/>
    <property type="match status" value="1"/>
</dbReference>
<feature type="binding site" evidence="11">
    <location>
        <position position="34"/>
    </location>
    <ligand>
        <name>DNA</name>
        <dbReference type="ChEBI" id="CHEBI:16991"/>
    </ligand>
</feature>
<dbReference type="InterPro" id="IPR014048">
    <property type="entry name" value="MethylDNA_cys_MeTrfase_DNA-bd"/>
</dbReference>
<evidence type="ECO:0000259" key="13">
    <source>
        <dbReference type="Pfam" id="PF01035"/>
    </source>
</evidence>
<keyword evidence="11" id="KW-0862">Zinc</keyword>
<dbReference type="PROSITE" id="PS00374">
    <property type="entry name" value="MGMT"/>
    <property type="match status" value="1"/>
</dbReference>
<keyword evidence="7" id="KW-0010">Activator</keyword>
<dbReference type="InterPro" id="IPR036388">
    <property type="entry name" value="WH-like_DNA-bd_sf"/>
</dbReference>
<organism evidence="15 16">
    <name type="scientific">Permianibacter aggregans</name>
    <dbReference type="NCBI Taxonomy" id="1510150"/>
    <lineage>
        <taxon>Bacteria</taxon>
        <taxon>Pseudomonadati</taxon>
        <taxon>Pseudomonadota</taxon>
        <taxon>Gammaproteobacteria</taxon>
        <taxon>Pseudomonadales</taxon>
        <taxon>Pseudomonadaceae</taxon>
        <taxon>Permianibacter</taxon>
    </lineage>
</organism>
<dbReference type="InterPro" id="IPR036217">
    <property type="entry name" value="MethylDNA_cys_MeTrfase_DNAb"/>
</dbReference>
<dbReference type="GO" id="GO:0008270">
    <property type="term" value="F:zinc ion binding"/>
    <property type="evidence" value="ECO:0007669"/>
    <property type="project" value="InterPro"/>
</dbReference>
<dbReference type="InterPro" id="IPR036631">
    <property type="entry name" value="MGMT_N_sf"/>
</dbReference>
<feature type="active site" description="Nucleophile; methyl group acceptor from methylphosphotriester" evidence="10">
    <location>
        <position position="38"/>
    </location>
</feature>
<comment type="caution">
    <text evidence="15">The sequence shown here is derived from an EMBL/GenBank/DDBJ whole genome shotgun (WGS) entry which is preliminary data.</text>
</comment>
<gene>
    <name evidence="15" type="ORF">EV696_12522</name>
</gene>
<reference evidence="15 16" key="1">
    <citation type="submission" date="2019-03" db="EMBL/GenBank/DDBJ databases">
        <title>Genomic Encyclopedia of Type Strains, Phase IV (KMG-IV): sequencing the most valuable type-strain genomes for metagenomic binning, comparative biology and taxonomic classification.</title>
        <authorList>
            <person name="Goeker M."/>
        </authorList>
    </citation>
    <scope>NUCLEOTIDE SEQUENCE [LARGE SCALE GENOMIC DNA]</scope>
    <source>
        <strain evidence="15 16">DSM 103792</strain>
    </source>
</reference>
<keyword evidence="6" id="KW-0227">DNA damage</keyword>
<keyword evidence="16" id="KW-1185">Reference proteome</keyword>
<name>A0A4R6UC48_9GAMM</name>
<keyword evidence="5 15" id="KW-0808">Transferase</keyword>
<dbReference type="AlphaFoldDB" id="A0A4R6UC48"/>
<proteinExistence type="inferred from homology"/>
<evidence type="ECO:0000256" key="8">
    <source>
        <dbReference type="ARBA" id="ARBA00023204"/>
    </source>
</evidence>
<feature type="binding site" evidence="12">
    <location>
        <position position="69"/>
    </location>
    <ligand>
        <name>Zn(2+)</name>
        <dbReference type="ChEBI" id="CHEBI:29105"/>
    </ligand>
</feature>
<dbReference type="InterPro" id="IPR001497">
    <property type="entry name" value="MethylDNA_cys_MeTrfase_AS"/>
</dbReference>
<evidence type="ECO:0000256" key="3">
    <source>
        <dbReference type="ARBA" id="ARBA00011918"/>
    </source>
</evidence>
<keyword evidence="8" id="KW-0234">DNA repair</keyword>
<dbReference type="Gene3D" id="3.40.10.10">
    <property type="entry name" value="DNA Methylphosphotriester Repair Domain"/>
    <property type="match status" value="1"/>
</dbReference>
<comment type="similarity">
    <text evidence="2">Belongs to the MGMT family.</text>
</comment>
<feature type="binding site" evidence="11">
    <location>
        <position position="45"/>
    </location>
    <ligand>
        <name>DNA</name>
        <dbReference type="ChEBI" id="CHEBI:16991"/>
    </ligand>
</feature>
<dbReference type="Gene3D" id="1.10.10.10">
    <property type="entry name" value="Winged helix-like DNA-binding domain superfamily/Winged helix DNA-binding domain"/>
    <property type="match status" value="1"/>
</dbReference>
<dbReference type="SUPFAM" id="SSF57884">
    <property type="entry name" value="Ada DNA repair protein, N-terminal domain (N-Ada 10)"/>
    <property type="match status" value="1"/>
</dbReference>
<evidence type="ECO:0000256" key="1">
    <source>
        <dbReference type="ARBA" id="ARBA00001286"/>
    </source>
</evidence>
<evidence type="ECO:0000259" key="14">
    <source>
        <dbReference type="Pfam" id="PF02805"/>
    </source>
</evidence>
<dbReference type="InterPro" id="IPR016221">
    <property type="entry name" value="Bifunct_regulatory_prot_Ada"/>
</dbReference>
<evidence type="ECO:0000256" key="6">
    <source>
        <dbReference type="ARBA" id="ARBA00022763"/>
    </source>
</evidence>
<dbReference type="InterPro" id="IPR035451">
    <property type="entry name" value="Ada-like_dom_sf"/>
</dbReference>
<dbReference type="GO" id="GO:0032259">
    <property type="term" value="P:methylation"/>
    <property type="evidence" value="ECO:0007669"/>
    <property type="project" value="UniProtKB-KW"/>
</dbReference>
<feature type="binding site" evidence="11">
    <location>
        <position position="43"/>
    </location>
    <ligand>
        <name>DNA</name>
        <dbReference type="ChEBI" id="CHEBI:16991"/>
    </ligand>
</feature>
<dbReference type="CDD" id="cd06445">
    <property type="entry name" value="ATase"/>
    <property type="match status" value="1"/>
</dbReference>
<comment type="cofactor">
    <cofactor evidence="11">
        <name>Zn(2+)</name>
        <dbReference type="ChEBI" id="CHEBI:29105"/>
    </cofactor>
    <text evidence="11">Binds 1 zinc ion per subunit.</text>
</comment>